<reference evidence="1" key="1">
    <citation type="submission" date="2020-07" db="EMBL/GenBank/DDBJ databases">
        <title>Huge and variable diversity of episymbiotic CPR bacteria and DPANN archaea in groundwater ecosystems.</title>
        <authorList>
            <person name="He C.Y."/>
            <person name="Keren R."/>
            <person name="Whittaker M."/>
            <person name="Farag I.F."/>
            <person name="Doudna J."/>
            <person name="Cate J.H.D."/>
            <person name="Banfield J.F."/>
        </authorList>
    </citation>
    <scope>NUCLEOTIDE SEQUENCE</scope>
    <source>
        <strain evidence="1">NC_groundwater_717_Ag_S-0.2um_59_8</strain>
    </source>
</reference>
<evidence type="ECO:0000313" key="1">
    <source>
        <dbReference type="EMBL" id="MBI3015858.1"/>
    </source>
</evidence>
<gene>
    <name evidence="1" type="ORF">HYY65_12570</name>
</gene>
<dbReference type="AlphaFoldDB" id="A0A932GRQ9"/>
<comment type="caution">
    <text evidence="1">The sequence shown here is derived from an EMBL/GenBank/DDBJ whole genome shotgun (WGS) entry which is preliminary data.</text>
</comment>
<sequence>MSADEKLQGYMELAEELRSFVKDTKDKILLQVQGQQLSWRNRVLIGFGLKMSDTFECLVEDVQKNRPEAFHHLKTLVECFIYLHWVVQKTDDTRAKLVIAEGIRQKITFLQNVGNFAN</sequence>
<protein>
    <submittedName>
        <fullName evidence="1">Uncharacterized protein</fullName>
    </submittedName>
</protein>
<proteinExistence type="predicted"/>
<name>A0A932GRQ9_UNCTE</name>
<accession>A0A932GRQ9</accession>
<dbReference type="Proteomes" id="UP000741360">
    <property type="component" value="Unassembled WGS sequence"/>
</dbReference>
<dbReference type="EMBL" id="JACPSX010000242">
    <property type="protein sequence ID" value="MBI3015858.1"/>
    <property type="molecule type" value="Genomic_DNA"/>
</dbReference>
<evidence type="ECO:0000313" key="2">
    <source>
        <dbReference type="Proteomes" id="UP000741360"/>
    </source>
</evidence>
<organism evidence="1 2">
    <name type="scientific">Tectimicrobiota bacterium</name>
    <dbReference type="NCBI Taxonomy" id="2528274"/>
    <lineage>
        <taxon>Bacteria</taxon>
        <taxon>Pseudomonadati</taxon>
        <taxon>Nitrospinota/Tectimicrobiota group</taxon>
        <taxon>Candidatus Tectimicrobiota</taxon>
    </lineage>
</organism>